<evidence type="ECO:0000259" key="2">
    <source>
        <dbReference type="Pfam" id="PF22807"/>
    </source>
</evidence>
<gene>
    <name evidence="3" type="ORF">GCM10011322_25700</name>
</gene>
<name>A0A917V488_9HYPH</name>
<dbReference type="InterPro" id="IPR054539">
    <property type="entry name" value="Beta-prop_PDH"/>
</dbReference>
<reference evidence="3 4" key="1">
    <citation type="journal article" date="2014" name="Int. J. Syst. Evol. Microbiol.">
        <title>Complete genome sequence of Corynebacterium casei LMG S-19264T (=DSM 44701T), isolated from a smear-ripened cheese.</title>
        <authorList>
            <consortium name="US DOE Joint Genome Institute (JGI-PGF)"/>
            <person name="Walter F."/>
            <person name="Albersmeier A."/>
            <person name="Kalinowski J."/>
            <person name="Ruckert C."/>
        </authorList>
    </citation>
    <scope>NUCLEOTIDE SEQUENCE [LARGE SCALE GENOMIC DNA]</scope>
    <source>
        <strain evidence="3 4">CGMCC 1.9161</strain>
    </source>
</reference>
<accession>A0A917V488</accession>
<feature type="domain" description="Pyrroloquinoline quinone-dependent pyranose dehydrogenase beta-propeller" evidence="2">
    <location>
        <begin position="342"/>
        <end position="452"/>
    </location>
</feature>
<dbReference type="InterPro" id="IPR011041">
    <property type="entry name" value="Quinoprot_gluc/sorb_DH_b-prop"/>
</dbReference>
<dbReference type="Pfam" id="PF22807">
    <property type="entry name" value="TrAA12"/>
    <property type="match status" value="1"/>
</dbReference>
<keyword evidence="4" id="KW-1185">Reference proteome</keyword>
<evidence type="ECO:0000313" key="4">
    <source>
        <dbReference type="Proteomes" id="UP000600449"/>
    </source>
</evidence>
<keyword evidence="1" id="KW-0732">Signal</keyword>
<dbReference type="PANTHER" id="PTHR33546">
    <property type="entry name" value="LARGE, MULTIFUNCTIONAL SECRETED PROTEIN-RELATED"/>
    <property type="match status" value="1"/>
</dbReference>
<organism evidence="3 4">
    <name type="scientific">Salinarimonas ramus</name>
    <dbReference type="NCBI Taxonomy" id="690164"/>
    <lineage>
        <taxon>Bacteria</taxon>
        <taxon>Pseudomonadati</taxon>
        <taxon>Pseudomonadota</taxon>
        <taxon>Alphaproteobacteria</taxon>
        <taxon>Hyphomicrobiales</taxon>
        <taxon>Salinarimonadaceae</taxon>
        <taxon>Salinarimonas</taxon>
    </lineage>
</organism>
<dbReference type="Proteomes" id="UP000600449">
    <property type="component" value="Unassembled WGS sequence"/>
</dbReference>
<feature type="chain" id="PRO_5036918184" evidence="1">
    <location>
        <begin position="25"/>
        <end position="477"/>
    </location>
</feature>
<dbReference type="SUPFAM" id="SSF50952">
    <property type="entry name" value="Soluble quinoprotein glucose dehydrogenase"/>
    <property type="match status" value="1"/>
</dbReference>
<dbReference type="RefSeq" id="WP_188913570.1">
    <property type="nucleotide sequence ID" value="NZ_BMMF01000007.1"/>
</dbReference>
<comment type="caution">
    <text evidence="3">The sequence shown here is derived from an EMBL/GenBank/DDBJ whole genome shotgun (WGS) entry which is preliminary data.</text>
</comment>
<dbReference type="InterPro" id="IPR011042">
    <property type="entry name" value="6-blade_b-propeller_TolB-like"/>
</dbReference>
<dbReference type="EMBL" id="BMMF01000007">
    <property type="protein sequence ID" value="GGK37516.1"/>
    <property type="molecule type" value="Genomic_DNA"/>
</dbReference>
<evidence type="ECO:0000313" key="3">
    <source>
        <dbReference type="EMBL" id="GGK37516.1"/>
    </source>
</evidence>
<dbReference type="Gene3D" id="2.120.10.30">
    <property type="entry name" value="TolB, C-terminal domain"/>
    <property type="match status" value="1"/>
</dbReference>
<proteinExistence type="predicted"/>
<dbReference type="PANTHER" id="PTHR33546:SF1">
    <property type="entry name" value="LARGE, MULTIFUNCTIONAL SECRETED PROTEIN"/>
    <property type="match status" value="1"/>
</dbReference>
<evidence type="ECO:0000256" key="1">
    <source>
        <dbReference type="SAM" id="SignalP"/>
    </source>
</evidence>
<dbReference type="AlphaFoldDB" id="A0A917V488"/>
<feature type="signal peptide" evidence="1">
    <location>
        <begin position="1"/>
        <end position="24"/>
    </location>
</feature>
<protein>
    <submittedName>
        <fullName evidence="3">Sorbosone dehydrogenase</fullName>
    </submittedName>
</protein>
<sequence>MTNRIPHLAAASALAILAAGAAHAQGQAAAPGEGAVSPAIPAFQDQAIGKRFQVEPADLPAPQPDEAVRNAALTVSRDGRTPTVPEGFEVALFAEIEGPRKLFVLESGDLLVARQSQGDVMFLRDSDGDGSAETISLFARGFQQPYGIDRIESGENAGDVLVADVRGIWRVPYSDGEIRASGPEIFYPSPLSEVPEDERRPQTPMDHFAVTDEGVFGRPIGHTTRSLLRDEDAGVMYVGVGSAGNIAVEAEPRATIQAFDLDGSNQRTYASGTRNPIGMALHPETGELWAIVQERDGLGNELVPDFLTQIEEGGFYGWPYAYAGGLEQPGFAERAPDLVEATITPDLLFEAHSSAMNLAFYDEEGFPEDYRGDAFVALKGSWNRADPTGYKVVRVPFENGEPEGGYENFMTGFWVEGDERAVVWGRPTDVAVMPDGALVVADETSGTLWRVTYEDAPEATGATPMLDMDGEGDDTAQ</sequence>